<dbReference type="AlphaFoldDB" id="A0A553JSV1"/>
<dbReference type="Pfam" id="PF13474">
    <property type="entry name" value="SnoaL_3"/>
    <property type="match status" value="1"/>
</dbReference>
<evidence type="ECO:0000256" key="1">
    <source>
        <dbReference type="SAM" id="SignalP"/>
    </source>
</evidence>
<feature type="chain" id="PRO_5021800030" evidence="1">
    <location>
        <begin position="31"/>
        <end position="176"/>
    </location>
</feature>
<dbReference type="OrthoDB" id="271716at2"/>
<feature type="domain" description="SnoaL-like" evidence="2">
    <location>
        <begin position="54"/>
        <end position="160"/>
    </location>
</feature>
<dbReference type="EMBL" id="VKGK01000003">
    <property type="protein sequence ID" value="TRY15546.1"/>
    <property type="molecule type" value="Genomic_DNA"/>
</dbReference>
<evidence type="ECO:0000313" key="3">
    <source>
        <dbReference type="EMBL" id="TRY15546.1"/>
    </source>
</evidence>
<dbReference type="SUPFAM" id="SSF54427">
    <property type="entry name" value="NTF2-like"/>
    <property type="match status" value="1"/>
</dbReference>
<accession>A0A553JSV1</accession>
<dbReference type="InterPro" id="IPR037401">
    <property type="entry name" value="SnoaL-like"/>
</dbReference>
<keyword evidence="1" id="KW-0732">Signal</keyword>
<evidence type="ECO:0000259" key="2">
    <source>
        <dbReference type="Pfam" id="PF13474"/>
    </source>
</evidence>
<dbReference type="Gene3D" id="3.10.450.50">
    <property type="match status" value="1"/>
</dbReference>
<protein>
    <submittedName>
        <fullName evidence="3">Nuclear transport factor 2 family protein</fullName>
    </submittedName>
</protein>
<dbReference type="RefSeq" id="WP_143563158.1">
    <property type="nucleotide sequence ID" value="NZ_BMPL01000003.1"/>
</dbReference>
<proteinExistence type="predicted"/>
<name>A0A553JSV1_SHEHA</name>
<reference evidence="4" key="1">
    <citation type="submission" date="2019-07" db="EMBL/GenBank/DDBJ databases">
        <title>Shewanella sp. YLB-08 draft genomic sequence.</title>
        <authorList>
            <person name="Yu L."/>
        </authorList>
    </citation>
    <scope>NUCLEOTIDE SEQUENCE [LARGE SCALE GENOMIC DNA]</scope>
    <source>
        <strain evidence="4">JCM 20706</strain>
    </source>
</reference>
<dbReference type="InterPro" id="IPR032710">
    <property type="entry name" value="NTF2-like_dom_sf"/>
</dbReference>
<sequence length="176" mass="19765">MKFISNKVLQLLLLPAAFLPAMTISTFALADSTPVSSAITPKVNDNQVSLEAAQVLDRLHQAASDADWDNYFSLYLADALFIGTDANEHWTMDEFQQYARPTQGWTYTLKSRKLLKRDKVIVFDELLDSQSYGLSRGTGTLILTDTGWKIMQYHLSFPIPNEIAKEITATIKSKSK</sequence>
<gene>
    <name evidence="3" type="ORF">FN961_03465</name>
</gene>
<organism evidence="3 4">
    <name type="scientific">Shewanella hanedai</name>
    <name type="common">Alteromonas hanedai</name>
    <dbReference type="NCBI Taxonomy" id="25"/>
    <lineage>
        <taxon>Bacteria</taxon>
        <taxon>Pseudomonadati</taxon>
        <taxon>Pseudomonadota</taxon>
        <taxon>Gammaproteobacteria</taxon>
        <taxon>Alteromonadales</taxon>
        <taxon>Shewanellaceae</taxon>
        <taxon>Shewanella</taxon>
    </lineage>
</organism>
<feature type="signal peptide" evidence="1">
    <location>
        <begin position="1"/>
        <end position="30"/>
    </location>
</feature>
<evidence type="ECO:0000313" key="4">
    <source>
        <dbReference type="Proteomes" id="UP000318126"/>
    </source>
</evidence>
<comment type="caution">
    <text evidence="3">The sequence shown here is derived from an EMBL/GenBank/DDBJ whole genome shotgun (WGS) entry which is preliminary data.</text>
</comment>
<keyword evidence="4" id="KW-1185">Reference proteome</keyword>
<dbReference type="Proteomes" id="UP000318126">
    <property type="component" value="Unassembled WGS sequence"/>
</dbReference>